<accession>A0A8J5FCV6</accession>
<dbReference type="EC" id="3.4.21.92" evidence="2"/>
<dbReference type="OrthoDB" id="1721884at2759"/>
<dbReference type="Pfam" id="PF00574">
    <property type="entry name" value="CLP_protease"/>
    <property type="match status" value="1"/>
</dbReference>
<dbReference type="PROSITE" id="PS00381">
    <property type="entry name" value="CLP_PROTEASE_SER"/>
    <property type="match status" value="1"/>
</dbReference>
<evidence type="ECO:0000313" key="3">
    <source>
        <dbReference type="EMBL" id="KAG6484530.1"/>
    </source>
</evidence>
<comment type="catalytic activity">
    <reaction evidence="2">
        <text>Hydrolysis of proteins to small peptides in the presence of ATP and magnesium. alpha-casein is the usual test substrate. In the absence of ATP, only oligopeptides shorter than five residues are hydrolyzed (such as succinyl-Leu-Tyr-|-NHMec, and Leu-Tyr-Leu-|-Tyr-Trp, in which cleavage of the -Tyr-|-Leu- and -Tyr-|-Trp bonds also occurs).</text>
        <dbReference type="EC" id="3.4.21.92"/>
    </reaction>
</comment>
<keyword evidence="4" id="KW-1185">Reference proteome</keyword>
<organism evidence="3 4">
    <name type="scientific">Zingiber officinale</name>
    <name type="common">Ginger</name>
    <name type="synonym">Amomum zingiber</name>
    <dbReference type="NCBI Taxonomy" id="94328"/>
    <lineage>
        <taxon>Eukaryota</taxon>
        <taxon>Viridiplantae</taxon>
        <taxon>Streptophyta</taxon>
        <taxon>Embryophyta</taxon>
        <taxon>Tracheophyta</taxon>
        <taxon>Spermatophyta</taxon>
        <taxon>Magnoliopsida</taxon>
        <taxon>Liliopsida</taxon>
        <taxon>Zingiberales</taxon>
        <taxon>Zingiberaceae</taxon>
        <taxon>Zingiber</taxon>
    </lineage>
</organism>
<dbReference type="GO" id="GO:0006515">
    <property type="term" value="P:protein quality control for misfolded or incompletely synthesized proteins"/>
    <property type="evidence" value="ECO:0007669"/>
    <property type="project" value="TreeGrafter"/>
</dbReference>
<evidence type="ECO:0000256" key="2">
    <source>
        <dbReference type="PROSITE-ProRule" id="PRU10085"/>
    </source>
</evidence>
<dbReference type="AlphaFoldDB" id="A0A8J5FCV6"/>
<dbReference type="GO" id="GO:0009368">
    <property type="term" value="C:endopeptidase Clp complex"/>
    <property type="evidence" value="ECO:0007669"/>
    <property type="project" value="TreeGrafter"/>
</dbReference>
<evidence type="ECO:0000256" key="1">
    <source>
        <dbReference type="ARBA" id="ARBA00011607"/>
    </source>
</evidence>
<evidence type="ECO:0000313" key="4">
    <source>
        <dbReference type="Proteomes" id="UP000734854"/>
    </source>
</evidence>
<sequence length="232" mass="25847">MLCRRRLALFGSTLPSTPLAARAYRSSSLIPLAEEYLLKSRIVFLTGPISDTKSSDVIDKLLFLEFQDNRKPIHLHIGSHGGSVSAVLSIYNTMKYIRSRVTTLCLGHASSMASLLLAAGAPGERRIFSNSTVMIHQPYRHMAGPAVDIGVQHILKLRECLNQIYSHHTEQPIERIEQCTERDMYMSADEAKEFGIVDEVIVPRRLAGSSNEGTKSCTDDGSAVKEQKLWFQ</sequence>
<dbReference type="PANTHER" id="PTHR10381">
    <property type="entry name" value="ATP-DEPENDENT CLP PROTEASE PROTEOLYTIC SUBUNIT"/>
    <property type="match status" value="1"/>
</dbReference>
<dbReference type="CDD" id="cd07017">
    <property type="entry name" value="S14_ClpP_2"/>
    <property type="match status" value="1"/>
</dbReference>
<dbReference type="GO" id="GO:0051117">
    <property type="term" value="F:ATPase binding"/>
    <property type="evidence" value="ECO:0007669"/>
    <property type="project" value="TreeGrafter"/>
</dbReference>
<reference evidence="3 4" key="1">
    <citation type="submission" date="2020-08" db="EMBL/GenBank/DDBJ databases">
        <title>Plant Genome Project.</title>
        <authorList>
            <person name="Zhang R.-G."/>
        </authorList>
    </citation>
    <scope>NUCLEOTIDE SEQUENCE [LARGE SCALE GENOMIC DNA]</scope>
    <source>
        <tissue evidence="3">Rhizome</tissue>
    </source>
</reference>
<dbReference type="InterPro" id="IPR023562">
    <property type="entry name" value="ClpP/TepA"/>
</dbReference>
<dbReference type="EMBL" id="JACMSC010000015">
    <property type="protein sequence ID" value="KAG6484530.1"/>
    <property type="molecule type" value="Genomic_DNA"/>
</dbReference>
<protein>
    <recommendedName>
        <fullName evidence="2">Endopeptidase Clp</fullName>
        <ecNumber evidence="2">3.4.21.92</ecNumber>
    </recommendedName>
</protein>
<dbReference type="Proteomes" id="UP000734854">
    <property type="component" value="Unassembled WGS sequence"/>
</dbReference>
<dbReference type="PANTHER" id="PTHR10381:SF11">
    <property type="entry name" value="ATP-DEPENDENT CLP PROTEASE PROTEOLYTIC SUBUNIT, MITOCHONDRIAL"/>
    <property type="match status" value="1"/>
</dbReference>
<comment type="subunit">
    <text evidence="1">Component of the chloroplastic Clp protease core complex.</text>
</comment>
<dbReference type="InterPro" id="IPR001907">
    <property type="entry name" value="ClpP"/>
</dbReference>
<dbReference type="GO" id="GO:0009536">
    <property type="term" value="C:plastid"/>
    <property type="evidence" value="ECO:0007669"/>
    <property type="project" value="UniProtKB-ARBA"/>
</dbReference>
<dbReference type="InterPro" id="IPR018215">
    <property type="entry name" value="ClpP_Ser_AS"/>
</dbReference>
<dbReference type="GO" id="GO:0004252">
    <property type="term" value="F:serine-type endopeptidase activity"/>
    <property type="evidence" value="ECO:0007669"/>
    <property type="project" value="InterPro"/>
</dbReference>
<name>A0A8J5FCV6_ZINOF</name>
<comment type="caution">
    <text evidence="3">The sequence shown here is derived from an EMBL/GenBank/DDBJ whole genome shotgun (WGS) entry which is preliminary data.</text>
</comment>
<feature type="active site" evidence="2">
    <location>
        <position position="111"/>
    </location>
</feature>
<gene>
    <name evidence="3" type="ORF">ZIOFF_053049</name>
</gene>
<dbReference type="GO" id="GO:0004176">
    <property type="term" value="F:ATP-dependent peptidase activity"/>
    <property type="evidence" value="ECO:0007669"/>
    <property type="project" value="InterPro"/>
</dbReference>
<proteinExistence type="predicted"/>